<keyword evidence="2" id="KW-1185">Reference proteome</keyword>
<proteinExistence type="predicted"/>
<accession>A0A4Y2IQQ4</accession>
<comment type="caution">
    <text evidence="1">The sequence shown here is derived from an EMBL/GenBank/DDBJ whole genome shotgun (WGS) entry which is preliminary data.</text>
</comment>
<reference evidence="1 2" key="1">
    <citation type="journal article" date="2019" name="Sci. Rep.">
        <title>Orb-weaving spider Araneus ventricosus genome elucidates the spidroin gene catalogue.</title>
        <authorList>
            <person name="Kono N."/>
            <person name="Nakamura H."/>
            <person name="Ohtoshi R."/>
            <person name="Moran D.A.P."/>
            <person name="Shinohara A."/>
            <person name="Yoshida Y."/>
            <person name="Fujiwara M."/>
            <person name="Mori M."/>
            <person name="Tomita M."/>
            <person name="Arakawa K."/>
        </authorList>
    </citation>
    <scope>NUCLEOTIDE SEQUENCE [LARGE SCALE GENOMIC DNA]</scope>
</reference>
<protein>
    <submittedName>
        <fullName evidence="1">Uncharacterized protein</fullName>
    </submittedName>
</protein>
<name>A0A4Y2IQQ4_ARAVE</name>
<sequence>MLEIIGRAVMEMKSLSIPVPQGGHFHDVIFCMMLRYIKGLRFLQGVDRCGGRCGLRCDRDAGRQNEDTGKCWNFAMIWSELIRFLRDFVTSRPLSGTDEDWERV</sequence>
<dbReference type="EMBL" id="BGPR01002855">
    <property type="protein sequence ID" value="GBM80005.1"/>
    <property type="molecule type" value="Genomic_DNA"/>
</dbReference>
<evidence type="ECO:0000313" key="2">
    <source>
        <dbReference type="Proteomes" id="UP000499080"/>
    </source>
</evidence>
<organism evidence="1 2">
    <name type="scientific">Araneus ventricosus</name>
    <name type="common">Orbweaver spider</name>
    <name type="synonym">Epeira ventricosa</name>
    <dbReference type="NCBI Taxonomy" id="182803"/>
    <lineage>
        <taxon>Eukaryota</taxon>
        <taxon>Metazoa</taxon>
        <taxon>Ecdysozoa</taxon>
        <taxon>Arthropoda</taxon>
        <taxon>Chelicerata</taxon>
        <taxon>Arachnida</taxon>
        <taxon>Araneae</taxon>
        <taxon>Araneomorphae</taxon>
        <taxon>Entelegynae</taxon>
        <taxon>Araneoidea</taxon>
        <taxon>Araneidae</taxon>
        <taxon>Araneus</taxon>
    </lineage>
</organism>
<evidence type="ECO:0000313" key="1">
    <source>
        <dbReference type="EMBL" id="GBM80005.1"/>
    </source>
</evidence>
<dbReference type="Proteomes" id="UP000499080">
    <property type="component" value="Unassembled WGS sequence"/>
</dbReference>
<gene>
    <name evidence="1" type="ORF">AVEN_203770_1</name>
</gene>
<dbReference type="AlphaFoldDB" id="A0A4Y2IQQ4"/>